<feature type="transmembrane region" description="Helical" evidence="5">
    <location>
        <begin position="59"/>
        <end position="77"/>
    </location>
</feature>
<feature type="transmembrane region" description="Helical" evidence="5">
    <location>
        <begin position="83"/>
        <end position="101"/>
    </location>
</feature>
<feature type="transmembrane region" description="Helical" evidence="5">
    <location>
        <begin position="134"/>
        <end position="155"/>
    </location>
</feature>
<dbReference type="Pfam" id="PF03006">
    <property type="entry name" value="HlyIII"/>
    <property type="match status" value="1"/>
</dbReference>
<evidence type="ECO:0000256" key="3">
    <source>
        <dbReference type="ARBA" id="ARBA00022989"/>
    </source>
</evidence>
<proteinExistence type="predicted"/>
<keyword evidence="4 5" id="KW-0472">Membrane</keyword>
<dbReference type="AlphaFoldDB" id="A0A6J7SA37"/>
<keyword evidence="3 5" id="KW-1133">Transmembrane helix</keyword>
<evidence type="ECO:0000256" key="2">
    <source>
        <dbReference type="ARBA" id="ARBA00022692"/>
    </source>
</evidence>
<sequence length="197" mass="21545">MALVCGIVLVSLSPSQYRWAAGLYSLTALMLFGVSALYHRFTWSPRVTMLLKRLDHSNIFLIIAGSYTPFAVVLLPGGDERTLLLLVWSGALAGVLFRVFWVRAPRWLYTPIYIALGWVALFYIPEFWAAGGPAVVILLLAGGALYSTGGVIYALKRPNPSVAWFGFHEVFHALTIGGFVTQYVAVSLVIYGARAGS</sequence>
<dbReference type="PANTHER" id="PTHR20855:SF3">
    <property type="entry name" value="LD03007P"/>
    <property type="match status" value="1"/>
</dbReference>
<protein>
    <submittedName>
        <fullName evidence="7">Unannotated protein</fullName>
    </submittedName>
</protein>
<evidence type="ECO:0000313" key="7">
    <source>
        <dbReference type="EMBL" id="CAB5038063.1"/>
    </source>
</evidence>
<name>A0A6J7SA37_9ZZZZ</name>
<comment type="subcellular location">
    <subcellularLocation>
        <location evidence="1">Membrane</location>
        <topology evidence="1">Multi-pass membrane protein</topology>
    </subcellularLocation>
</comment>
<evidence type="ECO:0000256" key="4">
    <source>
        <dbReference type="ARBA" id="ARBA00023136"/>
    </source>
</evidence>
<feature type="transmembrane region" description="Helical" evidence="5">
    <location>
        <begin position="19"/>
        <end position="38"/>
    </location>
</feature>
<keyword evidence="2 5" id="KW-0812">Transmembrane</keyword>
<dbReference type="PANTHER" id="PTHR20855">
    <property type="entry name" value="ADIPOR/PROGESTIN RECEPTOR-RELATED"/>
    <property type="match status" value="1"/>
</dbReference>
<evidence type="ECO:0000313" key="6">
    <source>
        <dbReference type="EMBL" id="CAB4926087.1"/>
    </source>
</evidence>
<dbReference type="EMBL" id="CAFBND010000003">
    <property type="protein sequence ID" value="CAB4926087.1"/>
    <property type="molecule type" value="Genomic_DNA"/>
</dbReference>
<evidence type="ECO:0000256" key="1">
    <source>
        <dbReference type="ARBA" id="ARBA00004141"/>
    </source>
</evidence>
<feature type="transmembrane region" description="Helical" evidence="5">
    <location>
        <begin position="167"/>
        <end position="191"/>
    </location>
</feature>
<organism evidence="7">
    <name type="scientific">freshwater metagenome</name>
    <dbReference type="NCBI Taxonomy" id="449393"/>
    <lineage>
        <taxon>unclassified sequences</taxon>
        <taxon>metagenomes</taxon>
        <taxon>ecological metagenomes</taxon>
    </lineage>
</organism>
<dbReference type="GO" id="GO:0016020">
    <property type="term" value="C:membrane"/>
    <property type="evidence" value="ECO:0007669"/>
    <property type="project" value="UniProtKB-SubCell"/>
</dbReference>
<gene>
    <name evidence="6" type="ORF">UFOPK3752_00138</name>
    <name evidence="7" type="ORF">UFOPK4150_01937</name>
</gene>
<dbReference type="InterPro" id="IPR004254">
    <property type="entry name" value="AdipoR/HlyIII-related"/>
</dbReference>
<evidence type="ECO:0000256" key="5">
    <source>
        <dbReference type="SAM" id="Phobius"/>
    </source>
</evidence>
<feature type="transmembrane region" description="Helical" evidence="5">
    <location>
        <begin position="108"/>
        <end position="128"/>
    </location>
</feature>
<dbReference type="EMBL" id="CAFBPU010000050">
    <property type="protein sequence ID" value="CAB5038063.1"/>
    <property type="molecule type" value="Genomic_DNA"/>
</dbReference>
<reference evidence="7" key="1">
    <citation type="submission" date="2020-05" db="EMBL/GenBank/DDBJ databases">
        <authorList>
            <person name="Chiriac C."/>
            <person name="Salcher M."/>
            <person name="Ghai R."/>
            <person name="Kavagutti S V."/>
        </authorList>
    </citation>
    <scope>NUCLEOTIDE SEQUENCE</scope>
</reference>
<accession>A0A6J7SA37</accession>